<dbReference type="InterPro" id="IPR043128">
    <property type="entry name" value="Rev_trsase/Diguanyl_cyclase"/>
</dbReference>
<evidence type="ECO:0000313" key="9">
    <source>
        <dbReference type="Proteomes" id="UP000325315"/>
    </source>
</evidence>
<accession>A0A5B6VKK6</accession>
<dbReference type="InterPro" id="IPR041373">
    <property type="entry name" value="RT_RNaseH"/>
</dbReference>
<evidence type="ECO:0000313" key="8">
    <source>
        <dbReference type="EMBL" id="KAA3469603.1"/>
    </source>
</evidence>
<keyword evidence="2" id="KW-0548">Nucleotidyltransferase</keyword>
<dbReference type="EMBL" id="SMMG02000006">
    <property type="protein sequence ID" value="KAA3469603.1"/>
    <property type="molecule type" value="Genomic_DNA"/>
</dbReference>
<dbReference type="GO" id="GO:0003964">
    <property type="term" value="F:RNA-directed DNA polymerase activity"/>
    <property type="evidence" value="ECO:0007669"/>
    <property type="project" value="UniProtKB-KW"/>
</dbReference>
<evidence type="ECO:0000256" key="6">
    <source>
        <dbReference type="ARBA" id="ARBA00022918"/>
    </source>
</evidence>
<keyword evidence="1" id="KW-0808">Transferase</keyword>
<dbReference type="SUPFAM" id="SSF56672">
    <property type="entry name" value="DNA/RNA polymerases"/>
    <property type="match status" value="1"/>
</dbReference>
<dbReference type="PANTHER" id="PTHR37984">
    <property type="entry name" value="PROTEIN CBG26694"/>
    <property type="match status" value="1"/>
</dbReference>
<feature type="domain" description="Reverse transcriptase RNase H-like" evidence="7">
    <location>
        <begin position="94"/>
        <end position="140"/>
    </location>
</feature>
<dbReference type="OrthoDB" id="415724at2759"/>
<organism evidence="8 9">
    <name type="scientific">Gossypium australe</name>
    <dbReference type="NCBI Taxonomy" id="47621"/>
    <lineage>
        <taxon>Eukaryota</taxon>
        <taxon>Viridiplantae</taxon>
        <taxon>Streptophyta</taxon>
        <taxon>Embryophyta</taxon>
        <taxon>Tracheophyta</taxon>
        <taxon>Spermatophyta</taxon>
        <taxon>Magnoliopsida</taxon>
        <taxon>eudicotyledons</taxon>
        <taxon>Gunneridae</taxon>
        <taxon>Pentapetalae</taxon>
        <taxon>rosids</taxon>
        <taxon>malvids</taxon>
        <taxon>Malvales</taxon>
        <taxon>Malvaceae</taxon>
        <taxon>Malvoideae</taxon>
        <taxon>Gossypium</taxon>
    </lineage>
</organism>
<dbReference type="Pfam" id="PF17917">
    <property type="entry name" value="RT_RNaseH"/>
    <property type="match status" value="1"/>
</dbReference>
<dbReference type="InterPro" id="IPR043502">
    <property type="entry name" value="DNA/RNA_pol_sf"/>
</dbReference>
<evidence type="ECO:0000256" key="2">
    <source>
        <dbReference type="ARBA" id="ARBA00022695"/>
    </source>
</evidence>
<protein>
    <submittedName>
        <fullName evidence="8">Gag protease polyprotein</fullName>
    </submittedName>
</protein>
<dbReference type="GO" id="GO:0004519">
    <property type="term" value="F:endonuclease activity"/>
    <property type="evidence" value="ECO:0007669"/>
    <property type="project" value="UniProtKB-KW"/>
</dbReference>
<keyword evidence="9" id="KW-1185">Reference proteome</keyword>
<gene>
    <name evidence="8" type="ORF">EPI10_015373</name>
</gene>
<reference evidence="9" key="1">
    <citation type="journal article" date="2019" name="Plant Biotechnol. J.">
        <title>Genome sequencing of the Australian wild diploid species Gossypium australe highlights disease resistance and delayed gland morphogenesis.</title>
        <authorList>
            <person name="Cai Y."/>
            <person name="Cai X."/>
            <person name="Wang Q."/>
            <person name="Wang P."/>
            <person name="Zhang Y."/>
            <person name="Cai C."/>
            <person name="Xu Y."/>
            <person name="Wang K."/>
            <person name="Zhou Z."/>
            <person name="Wang C."/>
            <person name="Geng S."/>
            <person name="Li B."/>
            <person name="Dong Q."/>
            <person name="Hou Y."/>
            <person name="Wang H."/>
            <person name="Ai P."/>
            <person name="Liu Z."/>
            <person name="Yi F."/>
            <person name="Sun M."/>
            <person name="An G."/>
            <person name="Cheng J."/>
            <person name="Zhang Y."/>
            <person name="Shi Q."/>
            <person name="Xie Y."/>
            <person name="Shi X."/>
            <person name="Chang Y."/>
            <person name="Huang F."/>
            <person name="Chen Y."/>
            <person name="Hong S."/>
            <person name="Mi L."/>
            <person name="Sun Q."/>
            <person name="Zhang L."/>
            <person name="Zhou B."/>
            <person name="Peng R."/>
            <person name="Zhang X."/>
            <person name="Liu F."/>
        </authorList>
    </citation>
    <scope>NUCLEOTIDE SEQUENCE [LARGE SCALE GENOMIC DNA]</scope>
    <source>
        <strain evidence="9">cv. PA1801</strain>
    </source>
</reference>
<dbReference type="InterPro" id="IPR050951">
    <property type="entry name" value="Retrovirus_Pol_polyprotein"/>
</dbReference>
<keyword evidence="3" id="KW-0540">Nuclease</keyword>
<evidence type="ECO:0000256" key="1">
    <source>
        <dbReference type="ARBA" id="ARBA00022679"/>
    </source>
</evidence>
<dbReference type="PANTHER" id="PTHR37984:SF5">
    <property type="entry name" value="PROTEIN NYNRIN-LIKE"/>
    <property type="match status" value="1"/>
</dbReference>
<keyword evidence="8" id="KW-0645">Protease</keyword>
<name>A0A5B6VKK6_9ROSI</name>
<dbReference type="GO" id="GO:0008233">
    <property type="term" value="F:peptidase activity"/>
    <property type="evidence" value="ECO:0007669"/>
    <property type="project" value="UniProtKB-KW"/>
</dbReference>
<dbReference type="FunFam" id="3.30.70.270:FF:000020">
    <property type="entry name" value="Transposon Tf2-6 polyprotein-like Protein"/>
    <property type="match status" value="1"/>
</dbReference>
<evidence type="ECO:0000259" key="7">
    <source>
        <dbReference type="Pfam" id="PF17917"/>
    </source>
</evidence>
<evidence type="ECO:0000256" key="3">
    <source>
        <dbReference type="ARBA" id="ARBA00022722"/>
    </source>
</evidence>
<evidence type="ECO:0000256" key="5">
    <source>
        <dbReference type="ARBA" id="ARBA00022801"/>
    </source>
</evidence>
<dbReference type="Proteomes" id="UP000325315">
    <property type="component" value="Unassembled WGS sequence"/>
</dbReference>
<comment type="caution">
    <text evidence="8">The sequence shown here is derived from an EMBL/GenBank/DDBJ whole genome shotgun (WGS) entry which is preliminary data.</text>
</comment>
<evidence type="ECO:0000256" key="4">
    <source>
        <dbReference type="ARBA" id="ARBA00022759"/>
    </source>
</evidence>
<keyword evidence="4" id="KW-0255">Endonuclease</keyword>
<proteinExistence type="predicted"/>
<dbReference type="Gene3D" id="3.30.70.270">
    <property type="match status" value="1"/>
</dbReference>
<keyword evidence="6" id="KW-0695">RNA-directed DNA polymerase</keyword>
<sequence>MQNLTNVNFGCEKSVFRVISKECFEVRSFLGLVGYYRCFVEIFSIIASSMKKLLQKDVTFVWTNKCQKSFEQLKSMFTEVPILTQPKFGKEFILKPDERNYRTHDLELAAVVFALKIWQHYLYGEKCHICTDNKSKANIVADSLSQKSIFALRAMNPNLTLENDGSILAELIVKSVFVSKIREFQKMDPELLSKFNLVKSD</sequence>
<dbReference type="AlphaFoldDB" id="A0A5B6VKK6"/>
<keyword evidence="5" id="KW-0378">Hydrolase</keyword>
<dbReference type="GO" id="GO:0006508">
    <property type="term" value="P:proteolysis"/>
    <property type="evidence" value="ECO:0007669"/>
    <property type="project" value="UniProtKB-KW"/>
</dbReference>